<dbReference type="Proteomes" id="UP000185678">
    <property type="component" value="Unassembled WGS sequence"/>
</dbReference>
<dbReference type="EMBL" id="FTOA01000005">
    <property type="protein sequence ID" value="SIS98907.1"/>
    <property type="molecule type" value="Genomic_DNA"/>
</dbReference>
<keyword evidence="1" id="KW-0812">Transmembrane</keyword>
<evidence type="ECO:0000313" key="3">
    <source>
        <dbReference type="Proteomes" id="UP000185678"/>
    </source>
</evidence>
<keyword evidence="1" id="KW-1133">Transmembrane helix</keyword>
<organism evidence="2 3">
    <name type="scientific">Insolitispirillum peregrinum</name>
    <dbReference type="NCBI Taxonomy" id="80876"/>
    <lineage>
        <taxon>Bacteria</taxon>
        <taxon>Pseudomonadati</taxon>
        <taxon>Pseudomonadota</taxon>
        <taxon>Alphaproteobacteria</taxon>
        <taxon>Rhodospirillales</taxon>
        <taxon>Novispirillaceae</taxon>
        <taxon>Insolitispirillum</taxon>
    </lineage>
</organism>
<proteinExistence type="predicted"/>
<evidence type="ECO:0008006" key="4">
    <source>
        <dbReference type="Google" id="ProtNLM"/>
    </source>
</evidence>
<feature type="transmembrane region" description="Helical" evidence="1">
    <location>
        <begin position="36"/>
        <end position="55"/>
    </location>
</feature>
<gene>
    <name evidence="2" type="ORF">SAMN05421779_105194</name>
</gene>
<dbReference type="AlphaFoldDB" id="A0A1N7NKU6"/>
<dbReference type="STRING" id="80876.SAMN05421779_105194"/>
<keyword evidence="3" id="KW-1185">Reference proteome</keyword>
<accession>A0A1N7NKU6</accession>
<keyword evidence="1" id="KW-0472">Membrane</keyword>
<sequence length="174" mass="17978">MSGSARRKHHQPGDHVSRLARSAALPGPLRWCRGALSLRVVTMLAVISLLLNVLASHPGGGLSMLSAAGTTSSAVVASPEVMAALQAAGFICAADGHDGGTPASDALPHDKQAPCQACLDCCLNLPPFLLSQTVVLIRHNAGVAATLAAFYRLFLGFTARLRPDVRGPPLLLSS</sequence>
<reference evidence="2 3" key="1">
    <citation type="submission" date="2017-01" db="EMBL/GenBank/DDBJ databases">
        <authorList>
            <person name="Mah S.A."/>
            <person name="Swanson W.J."/>
            <person name="Moy G.W."/>
            <person name="Vacquier V.D."/>
        </authorList>
    </citation>
    <scope>NUCLEOTIDE SEQUENCE [LARGE SCALE GENOMIC DNA]</scope>
    <source>
        <strain evidence="2 3">DSM 11589</strain>
    </source>
</reference>
<feature type="transmembrane region" description="Helical" evidence="1">
    <location>
        <begin position="135"/>
        <end position="154"/>
    </location>
</feature>
<evidence type="ECO:0000256" key="1">
    <source>
        <dbReference type="SAM" id="Phobius"/>
    </source>
</evidence>
<protein>
    <recommendedName>
        <fullName evidence="4">DUF2946 domain-containing protein</fullName>
    </recommendedName>
</protein>
<name>A0A1N7NKU6_9PROT</name>
<evidence type="ECO:0000313" key="2">
    <source>
        <dbReference type="EMBL" id="SIS98907.1"/>
    </source>
</evidence>